<dbReference type="OrthoDB" id="9924096at2"/>
<proteinExistence type="predicted"/>
<evidence type="ECO:0000313" key="2">
    <source>
        <dbReference type="Proteomes" id="UP000263928"/>
    </source>
</evidence>
<reference evidence="2" key="1">
    <citation type="submission" date="2018-08" db="EMBL/GenBank/DDBJ databases">
        <authorList>
            <person name="Hornung B."/>
        </authorList>
    </citation>
    <scope>NUCLEOTIDE SEQUENCE [LARGE SCALE GENOMIC DNA]</scope>
</reference>
<gene>
    <name evidence="1" type="ORF">PROPAUS_1428</name>
</gene>
<protein>
    <submittedName>
        <fullName evidence="1">Uncharacterized protein</fullName>
    </submittedName>
</protein>
<evidence type="ECO:0000313" key="1">
    <source>
        <dbReference type="EMBL" id="SYZ33509.1"/>
    </source>
</evidence>
<dbReference type="AlphaFoldDB" id="A0A383S802"/>
<dbReference type="Proteomes" id="UP000263928">
    <property type="component" value="Unassembled WGS sequence"/>
</dbReference>
<accession>A0A383S802</accession>
<keyword evidence="2" id="KW-1185">Reference proteome</keyword>
<sequence>MDLTTAWPRARAAADAALELTVPQRRDDQWVVAYVDEPRFGWDWDGLERGFLAPVHEFNSQHPAGLRTLLLDLLLAGKEPYQRPVAQLIAAIECQYLSSIMLDMVTNAYDLPRQDESLPLPPPVWVTVAYNLRQLGVLLAYEGDLSRAPGTRLGEAFGKYLVRQGLARSVDLGAHQLSNELERKGLLDYLLSAEPSASFELVGLTAAAVIGQPQAGTLLASVCRHLGVALRLEAISRSVLDAIGEDPVVSTESWLPEMVLRVDADPAALAAEQLSLARSLAKHSLPGVDQAVLKFTRLVTPRLYATIGVKA</sequence>
<name>A0A383S802_9ACTN</name>
<dbReference type="RefSeq" id="WP_119161857.1">
    <property type="nucleotide sequence ID" value="NZ_LR134442.1"/>
</dbReference>
<dbReference type="EMBL" id="UNQJ01000009">
    <property type="protein sequence ID" value="SYZ33509.1"/>
    <property type="molecule type" value="Genomic_DNA"/>
</dbReference>
<organism evidence="1 2">
    <name type="scientific">Propionibacterium australiense</name>
    <dbReference type="NCBI Taxonomy" id="119981"/>
    <lineage>
        <taxon>Bacteria</taxon>
        <taxon>Bacillati</taxon>
        <taxon>Actinomycetota</taxon>
        <taxon>Actinomycetes</taxon>
        <taxon>Propionibacteriales</taxon>
        <taxon>Propionibacteriaceae</taxon>
        <taxon>Propionibacterium</taxon>
    </lineage>
</organism>